<organism evidence="2 3">
    <name type="scientific">Aspergillus ruber (strain CBS 135680)</name>
    <dbReference type="NCBI Taxonomy" id="1388766"/>
    <lineage>
        <taxon>Eukaryota</taxon>
        <taxon>Fungi</taxon>
        <taxon>Dikarya</taxon>
        <taxon>Ascomycota</taxon>
        <taxon>Pezizomycotina</taxon>
        <taxon>Eurotiomycetes</taxon>
        <taxon>Eurotiomycetidae</taxon>
        <taxon>Eurotiales</taxon>
        <taxon>Aspergillaceae</taxon>
        <taxon>Aspergillus</taxon>
        <taxon>Aspergillus subgen. Aspergillus</taxon>
    </lineage>
</organism>
<feature type="compositionally biased region" description="Polar residues" evidence="1">
    <location>
        <begin position="49"/>
        <end position="66"/>
    </location>
</feature>
<sequence>MPGMMGDNQSPEEASDPITPTMQPESMASKARQSASSVAERIAAPLQPGDTTPTTRRMSDTPSTSRVHGKGSGVDVGEGWSDVQAQKQEDKGMMQSAQEMVAKALGGGSRGSS</sequence>
<protein>
    <submittedName>
        <fullName evidence="2">Uncharacterized protein</fullName>
    </submittedName>
</protein>
<keyword evidence="3" id="KW-1185">Reference proteome</keyword>
<dbReference type="RefSeq" id="XP_040636868.1">
    <property type="nucleotide sequence ID" value="XM_040779192.1"/>
</dbReference>
<dbReference type="Proteomes" id="UP000019804">
    <property type="component" value="Unassembled WGS sequence"/>
</dbReference>
<dbReference type="Gene3D" id="6.10.280.100">
    <property type="match status" value="1"/>
</dbReference>
<dbReference type="EMBL" id="KK088433">
    <property type="protein sequence ID" value="EYE93180.1"/>
    <property type="molecule type" value="Genomic_DNA"/>
</dbReference>
<feature type="compositionally biased region" description="Polar residues" evidence="1">
    <location>
        <begin position="7"/>
        <end position="37"/>
    </location>
</feature>
<accession>A0A017SAG7</accession>
<dbReference type="OrthoDB" id="4526738at2759"/>
<gene>
    <name evidence="2" type="ORF">EURHEDRAFT_379595</name>
</gene>
<dbReference type="HOGENOM" id="CLU_2210693_0_0_1"/>
<dbReference type="GeneID" id="63694316"/>
<proteinExistence type="predicted"/>
<evidence type="ECO:0000256" key="1">
    <source>
        <dbReference type="SAM" id="MobiDB-lite"/>
    </source>
</evidence>
<dbReference type="AlphaFoldDB" id="A0A017SAG7"/>
<feature type="region of interest" description="Disordered" evidence="1">
    <location>
        <begin position="1"/>
        <end position="113"/>
    </location>
</feature>
<evidence type="ECO:0000313" key="3">
    <source>
        <dbReference type="Proteomes" id="UP000019804"/>
    </source>
</evidence>
<evidence type="ECO:0000313" key="2">
    <source>
        <dbReference type="EMBL" id="EYE93180.1"/>
    </source>
</evidence>
<name>A0A017SAG7_ASPRC</name>
<reference evidence="3" key="1">
    <citation type="journal article" date="2014" name="Nat. Commun.">
        <title>Genomic adaptations of the halophilic Dead Sea filamentous fungus Eurotium rubrum.</title>
        <authorList>
            <person name="Kis-Papo T."/>
            <person name="Weig A.R."/>
            <person name="Riley R."/>
            <person name="Persoh D."/>
            <person name="Salamov A."/>
            <person name="Sun H."/>
            <person name="Lipzen A."/>
            <person name="Wasser S.P."/>
            <person name="Rambold G."/>
            <person name="Grigoriev I.V."/>
            <person name="Nevo E."/>
        </authorList>
    </citation>
    <scope>NUCLEOTIDE SEQUENCE [LARGE SCALE GENOMIC DNA]</scope>
    <source>
        <strain evidence="3">CBS 135680</strain>
    </source>
</reference>